<name>A0ABQ3E6W6_9ACTN</name>
<evidence type="ECO:0000313" key="2">
    <source>
        <dbReference type="EMBL" id="GHB21387.1"/>
    </source>
</evidence>
<organism evidence="2 3">
    <name type="scientific">Streptomyces chryseus</name>
    <dbReference type="NCBI Taxonomy" id="68186"/>
    <lineage>
        <taxon>Bacteria</taxon>
        <taxon>Bacillati</taxon>
        <taxon>Actinomycetota</taxon>
        <taxon>Actinomycetes</taxon>
        <taxon>Kitasatosporales</taxon>
        <taxon>Streptomycetaceae</taxon>
        <taxon>Streptomyces</taxon>
    </lineage>
</organism>
<reference evidence="3" key="1">
    <citation type="journal article" date="2019" name="Int. J. Syst. Evol. Microbiol.">
        <title>The Global Catalogue of Microorganisms (GCM) 10K type strain sequencing project: providing services to taxonomists for standard genome sequencing and annotation.</title>
        <authorList>
            <consortium name="The Broad Institute Genomics Platform"/>
            <consortium name="The Broad Institute Genome Sequencing Center for Infectious Disease"/>
            <person name="Wu L."/>
            <person name="Ma J."/>
        </authorList>
    </citation>
    <scope>NUCLEOTIDE SEQUENCE [LARGE SCALE GENOMIC DNA]</scope>
    <source>
        <strain evidence="3">JCM 4737</strain>
    </source>
</reference>
<evidence type="ECO:0000256" key="1">
    <source>
        <dbReference type="SAM" id="Phobius"/>
    </source>
</evidence>
<evidence type="ECO:0000313" key="3">
    <source>
        <dbReference type="Proteomes" id="UP000599437"/>
    </source>
</evidence>
<keyword evidence="1" id="KW-0472">Membrane</keyword>
<accession>A0ABQ3E6W6</accession>
<comment type="caution">
    <text evidence="2">The sequence shown here is derived from an EMBL/GenBank/DDBJ whole genome shotgun (WGS) entry which is preliminary data.</text>
</comment>
<proteinExistence type="predicted"/>
<feature type="transmembrane region" description="Helical" evidence="1">
    <location>
        <begin position="160"/>
        <end position="182"/>
    </location>
</feature>
<feature type="transmembrane region" description="Helical" evidence="1">
    <location>
        <begin position="132"/>
        <end position="154"/>
    </location>
</feature>
<keyword evidence="3" id="KW-1185">Reference proteome</keyword>
<dbReference type="EMBL" id="BMVO01000021">
    <property type="protein sequence ID" value="GHB21387.1"/>
    <property type="molecule type" value="Genomic_DNA"/>
</dbReference>
<protein>
    <recommendedName>
        <fullName evidence="4">Integral membrane protein</fullName>
    </recommendedName>
</protein>
<sequence length="192" mass="20750">MSSTTLRRNEEQHAAPAHSRSGLLLLTVVLLAGVTAWLTLIAINNITDFGTNKALLQATMNMKALIDDPVRGNGLEARALPNGLAAPALIAVIVYQLGTVALMWRAVATGVRLLRAPSPGLFTYVRQVNHSLVPFLLLFAGFLISGLYFGYWLHLGPVQMVHFTLLIIGTLVALLTNLMPVASRALEQEASR</sequence>
<dbReference type="RefSeq" id="WP_138898572.1">
    <property type="nucleotide sequence ID" value="NZ_BMVO01000021.1"/>
</dbReference>
<feature type="transmembrane region" description="Helical" evidence="1">
    <location>
        <begin position="88"/>
        <end position="111"/>
    </location>
</feature>
<keyword evidence="1" id="KW-1133">Transmembrane helix</keyword>
<keyword evidence="1" id="KW-0812">Transmembrane</keyword>
<feature type="transmembrane region" description="Helical" evidence="1">
    <location>
        <begin position="21"/>
        <end position="43"/>
    </location>
</feature>
<dbReference type="Proteomes" id="UP000599437">
    <property type="component" value="Unassembled WGS sequence"/>
</dbReference>
<dbReference type="InterPro" id="IPR018681">
    <property type="entry name" value="DUF2165_transmembrane"/>
</dbReference>
<dbReference type="Pfam" id="PF09933">
    <property type="entry name" value="DUF2165"/>
    <property type="match status" value="1"/>
</dbReference>
<gene>
    <name evidence="2" type="ORF">GCM10010346_51370</name>
</gene>
<evidence type="ECO:0008006" key="4">
    <source>
        <dbReference type="Google" id="ProtNLM"/>
    </source>
</evidence>